<dbReference type="AlphaFoldDB" id="A0A0L8V3I9"/>
<dbReference type="GO" id="GO:0005829">
    <property type="term" value="C:cytosol"/>
    <property type="evidence" value="ECO:0007669"/>
    <property type="project" value="TreeGrafter"/>
</dbReference>
<name>A0A0L8V3I9_9BACT</name>
<dbReference type="Pfam" id="PF03883">
    <property type="entry name" value="H2O2_YaaD"/>
    <property type="match status" value="1"/>
</dbReference>
<dbReference type="PANTHER" id="PTHR30283:SF4">
    <property type="entry name" value="PEROXIDE STRESS RESISTANCE PROTEIN YAAA"/>
    <property type="match status" value="1"/>
</dbReference>
<evidence type="ECO:0000256" key="1">
    <source>
        <dbReference type="HAMAP-Rule" id="MF_00652"/>
    </source>
</evidence>
<dbReference type="PANTHER" id="PTHR30283">
    <property type="entry name" value="PEROXIDE STRESS RESPONSE PROTEIN YAAA"/>
    <property type="match status" value="1"/>
</dbReference>
<keyword evidence="3" id="KW-1185">Reference proteome</keyword>
<sequence length="255" mass="28841">MLVLISPAKSLDFESKPVTETYSQAVFLKEARVINKSLKKLSPKELSKLMGISAKLGELNFERNQSWKTPFKPDNAKQAILAFTGDVYQGMDAATFSENDFEVAQQTIRILSGLYGVLKPLDLIQAYRLEMGTKFGVEGAENLYGFWKEKVTKAINKDLKEAGGPVINLASNEYFKAVDSKKIKAEIISPAFKDLKDGQYKMISFYAKKARGLMSRFIVQNKLTDPEDLKAFDLEGYYFNNELSKGKDWVFTRDH</sequence>
<comment type="caution">
    <text evidence="2">The sequence shown here is derived from an EMBL/GenBank/DDBJ whole genome shotgun (WGS) entry which is preliminary data.</text>
</comment>
<protein>
    <recommendedName>
        <fullName evidence="1">UPF0246 protein NC99_41950</fullName>
    </recommendedName>
</protein>
<dbReference type="Proteomes" id="UP000036958">
    <property type="component" value="Unassembled WGS sequence"/>
</dbReference>
<evidence type="ECO:0000313" key="3">
    <source>
        <dbReference type="Proteomes" id="UP000036958"/>
    </source>
</evidence>
<gene>
    <name evidence="2" type="ORF">NC99_41950</name>
</gene>
<proteinExistence type="inferred from homology"/>
<dbReference type="HAMAP" id="MF_00652">
    <property type="entry name" value="UPF0246"/>
    <property type="match status" value="1"/>
</dbReference>
<dbReference type="RefSeq" id="WP_053187817.1">
    <property type="nucleotide sequence ID" value="NZ_LGIA01000205.1"/>
</dbReference>
<dbReference type="OrthoDB" id="9777133at2"/>
<dbReference type="PATRIC" id="fig|1409788.3.peg.4284"/>
<accession>A0A0L8V3I9</accession>
<dbReference type="NCBIfam" id="NF002542">
    <property type="entry name" value="PRK02101.1-3"/>
    <property type="match status" value="1"/>
</dbReference>
<comment type="similarity">
    <text evidence="1">Belongs to the UPF0246 family.</text>
</comment>
<dbReference type="STRING" id="1409788.NC99_41950"/>
<evidence type="ECO:0000313" key="2">
    <source>
        <dbReference type="EMBL" id="KOH42979.1"/>
    </source>
</evidence>
<dbReference type="InterPro" id="IPR005583">
    <property type="entry name" value="YaaA"/>
</dbReference>
<dbReference type="EMBL" id="LGIA01000205">
    <property type="protein sequence ID" value="KOH42979.1"/>
    <property type="molecule type" value="Genomic_DNA"/>
</dbReference>
<organism evidence="2 3">
    <name type="scientific">Sunxiuqinia dokdonensis</name>
    <dbReference type="NCBI Taxonomy" id="1409788"/>
    <lineage>
        <taxon>Bacteria</taxon>
        <taxon>Pseudomonadati</taxon>
        <taxon>Bacteroidota</taxon>
        <taxon>Bacteroidia</taxon>
        <taxon>Marinilabiliales</taxon>
        <taxon>Prolixibacteraceae</taxon>
        <taxon>Sunxiuqinia</taxon>
    </lineage>
</organism>
<reference evidence="3" key="1">
    <citation type="submission" date="2015-07" db="EMBL/GenBank/DDBJ databases">
        <title>Genome sequencing of Sunxiuqinia dokdonensis strain SK.</title>
        <authorList>
            <person name="Ahn S."/>
            <person name="Kim B.-C."/>
        </authorList>
    </citation>
    <scope>NUCLEOTIDE SEQUENCE [LARGE SCALE GENOMIC DNA]</scope>
    <source>
        <strain evidence="3">SK</strain>
    </source>
</reference>
<dbReference type="GO" id="GO:0033194">
    <property type="term" value="P:response to hydroperoxide"/>
    <property type="evidence" value="ECO:0007669"/>
    <property type="project" value="TreeGrafter"/>
</dbReference>